<dbReference type="AlphaFoldDB" id="A0A9P9WHD6"/>
<evidence type="ECO:0000256" key="1">
    <source>
        <dbReference type="ARBA" id="ARBA00004604"/>
    </source>
</evidence>
<gene>
    <name evidence="12" type="ORF">JX265_008852</name>
</gene>
<dbReference type="Gene3D" id="3.30.70.3030">
    <property type="match status" value="1"/>
</dbReference>
<dbReference type="InterPro" id="IPR005554">
    <property type="entry name" value="NOL6/Upt22"/>
</dbReference>
<dbReference type="Pfam" id="PF17407">
    <property type="entry name" value="Nrap_D6"/>
    <property type="match status" value="1"/>
</dbReference>
<sequence length="1062" mass="118213">MEASTAKRRKLSHGGGGPAFLAGASSGSASSALIEATQELVNDVQVDYGQAFEGVDQTLRQFKETIEALEPHDPELITKITASFQKNEKITVPYPNPRPAKDSPYKLSFAKPSQVNVVGSYQLRTMVRSQPDMSVDMIVVMPASIFQDKDYRDGRYFLKRSYYCAYIAAGIRKSAPSFDIAFDHLEGNQLLPVAVVRPKGTKSDKKGYAIRIIPCAPDGLFPTAKLGLTSSNTKDSTKPTPFYNSTLRAESLFVPYLRLLNNAAKSCPAFREACMLGRIWLQQRGFGSSLSEGGFGHFEWAVLVALLLQGGGRKGEAVLSSALNSSQLFKATMQYLALTNLQKKPVVFGSQSAPDSLRQNGPVVWDAAREHNLFFKMTSWAVNFLQQQAKWSLAGLKSDSLDQFDSLFVVKVDQMLQTFDLVVKIRSTAQCDDSGGDTSRGVAWDFAERLHRVLKRALGDRAQLVHAVLPKHTAWSVTANPPGKKGGDILIGVVTDPSLVARKMDLGPSVEQKEEAAKYRDFWGEKAELRRFQDGSILESIEWNLDSERSIPEQIIRYAAKKHFTLQGDDLSFFGANSFSKVAHLSYSDAQYFSAARQGFESLEKEIREVEDLPLHVRQVAPVAPELRYASLHPPSPASRLPMDIALSFEASGKWTDNVAANQRLKMAFLLKLGASLGETNPEIKTHIGLEQVNHDSRNIAFLDVSYEDGFVYRIRLQSDVDEKILETQLRNKQLDRQALQDAAESLAICKRLYTNLPLHSQTLSTWCTRYPPLSDSIRMLKYWFSCHRLASHFNEELIELFALRAFITPSPWQVPTSAMTGFLRAIHLIARWDWIDEPLVIDHSESITAADRSAVSAQFHELRRQDPRMNRVVLFVATSHDTTGTAHTRNGPSRVVANQMTKLARSTCEAVKNKGVDLDPRSLFQSSLKHYDVVIRLNSKVLKAMMRDDGSKHSQFKNLDKLHGESGPLPLIELPAKTLAKQLNAIYSNAIVFFRGAGDDNIIAGLWNPEIGTRTRKVDMPCAYKPDGEGESLQVDREAILSEIARVGGDVIEKIEVKGTQ</sequence>
<dbReference type="Gene3D" id="1.10.1410.10">
    <property type="match status" value="1"/>
</dbReference>
<evidence type="ECO:0000259" key="10">
    <source>
        <dbReference type="Pfam" id="PF17406"/>
    </source>
</evidence>
<dbReference type="OrthoDB" id="10251401at2759"/>
<feature type="domain" description="Nrap protein" evidence="9">
    <location>
        <begin position="585"/>
        <end position="769"/>
    </location>
</feature>
<keyword evidence="5" id="KW-0690">Ribosome biogenesis</keyword>
<dbReference type="GO" id="GO:0032040">
    <property type="term" value="C:small-subunit processome"/>
    <property type="evidence" value="ECO:0007669"/>
    <property type="project" value="TreeGrafter"/>
</dbReference>
<dbReference type="InterPro" id="IPR035367">
    <property type="entry name" value="Nrap_D2"/>
</dbReference>
<dbReference type="InterPro" id="IPR035371">
    <property type="entry name" value="Nrap_D6"/>
</dbReference>
<dbReference type="Pfam" id="PF03813">
    <property type="entry name" value="Nrap"/>
    <property type="match status" value="1"/>
</dbReference>
<feature type="domain" description="Nrap protein" evidence="8">
    <location>
        <begin position="416"/>
        <end position="564"/>
    </location>
</feature>
<feature type="domain" description="Nrap protein" evidence="11">
    <location>
        <begin position="929"/>
        <end position="1056"/>
    </location>
</feature>
<keyword evidence="5" id="KW-0687">Ribonucleoprotein</keyword>
<organism evidence="12 13">
    <name type="scientific">Neoarthrinium moseri</name>
    <dbReference type="NCBI Taxonomy" id="1658444"/>
    <lineage>
        <taxon>Eukaryota</taxon>
        <taxon>Fungi</taxon>
        <taxon>Dikarya</taxon>
        <taxon>Ascomycota</taxon>
        <taxon>Pezizomycotina</taxon>
        <taxon>Sordariomycetes</taxon>
        <taxon>Xylariomycetidae</taxon>
        <taxon>Amphisphaeriales</taxon>
        <taxon>Apiosporaceae</taxon>
        <taxon>Neoarthrinium</taxon>
    </lineage>
</organism>
<name>A0A9P9WHD6_9PEZI</name>
<dbReference type="Pfam" id="PF17403">
    <property type="entry name" value="Nrap_D2"/>
    <property type="match status" value="1"/>
</dbReference>
<evidence type="ECO:0000259" key="11">
    <source>
        <dbReference type="Pfam" id="PF17407"/>
    </source>
</evidence>
<dbReference type="GO" id="GO:0032545">
    <property type="term" value="C:CURI complex"/>
    <property type="evidence" value="ECO:0007669"/>
    <property type="project" value="TreeGrafter"/>
</dbReference>
<dbReference type="GO" id="GO:0003723">
    <property type="term" value="F:RNA binding"/>
    <property type="evidence" value="ECO:0007669"/>
    <property type="project" value="UniProtKB-KW"/>
</dbReference>
<evidence type="ECO:0000256" key="5">
    <source>
        <dbReference type="RuleBase" id="RU364032"/>
    </source>
</evidence>
<dbReference type="InterPro" id="IPR035368">
    <property type="entry name" value="Nrap_D3"/>
</dbReference>
<dbReference type="Proteomes" id="UP000829685">
    <property type="component" value="Unassembled WGS sequence"/>
</dbReference>
<evidence type="ECO:0000256" key="4">
    <source>
        <dbReference type="ARBA" id="ARBA00023242"/>
    </source>
</evidence>
<dbReference type="Pfam" id="PF17405">
    <property type="entry name" value="Nrap_D4"/>
    <property type="match status" value="1"/>
</dbReference>
<dbReference type="Pfam" id="PF17406">
    <property type="entry name" value="Nrap_D5"/>
    <property type="match status" value="1"/>
</dbReference>
<evidence type="ECO:0000259" key="6">
    <source>
        <dbReference type="Pfam" id="PF03813"/>
    </source>
</evidence>
<comment type="similarity">
    <text evidence="2 5">Belongs to the NRAP family.</text>
</comment>
<reference evidence="12" key="1">
    <citation type="submission" date="2021-03" db="EMBL/GenBank/DDBJ databases">
        <title>Revisited historic fungal species revealed as producer of novel bioactive compounds through whole genome sequencing and comparative genomics.</title>
        <authorList>
            <person name="Vignolle G.A."/>
            <person name="Hochenegger N."/>
            <person name="Mach R.L."/>
            <person name="Mach-Aigner A.R."/>
            <person name="Javad Rahimi M."/>
            <person name="Salim K.A."/>
            <person name="Chan C.M."/>
            <person name="Lim L.B.L."/>
            <person name="Cai F."/>
            <person name="Druzhinina I.S."/>
            <person name="U'Ren J.M."/>
            <person name="Derntl C."/>
        </authorList>
    </citation>
    <scope>NUCLEOTIDE SEQUENCE</scope>
    <source>
        <strain evidence="12">TUCIM 5799</strain>
    </source>
</reference>
<dbReference type="PANTHER" id="PTHR17972:SF0">
    <property type="entry name" value="NUCLEOLAR PROTEIN 6"/>
    <property type="match status" value="1"/>
</dbReference>
<dbReference type="PANTHER" id="PTHR17972">
    <property type="entry name" value="NUCLEOLAR RNA-ASSOCIATED PROTEIN"/>
    <property type="match status" value="1"/>
</dbReference>
<evidence type="ECO:0000313" key="13">
    <source>
        <dbReference type="Proteomes" id="UP000829685"/>
    </source>
</evidence>
<evidence type="ECO:0000256" key="2">
    <source>
        <dbReference type="ARBA" id="ARBA00006674"/>
    </source>
</evidence>
<dbReference type="InterPro" id="IPR035082">
    <property type="entry name" value="Nrap_D1"/>
</dbReference>
<evidence type="ECO:0000259" key="9">
    <source>
        <dbReference type="Pfam" id="PF17405"/>
    </source>
</evidence>
<dbReference type="GO" id="GO:0034456">
    <property type="term" value="C:UTP-C complex"/>
    <property type="evidence" value="ECO:0007669"/>
    <property type="project" value="TreeGrafter"/>
</dbReference>
<feature type="domain" description="Nrap protein" evidence="10">
    <location>
        <begin position="771"/>
        <end position="926"/>
    </location>
</feature>
<comment type="subcellular location">
    <subcellularLocation>
        <location evidence="1 5">Nucleus</location>
        <location evidence="1 5">Nucleolus</location>
    </subcellularLocation>
</comment>
<accession>A0A9P9WHD6</accession>
<keyword evidence="13" id="KW-1185">Reference proteome</keyword>
<protein>
    <recommendedName>
        <fullName evidence="5">U3 small nucleolar RNA-associated protein 22</fullName>
    </recommendedName>
</protein>
<dbReference type="EMBL" id="JAFIMR010000025">
    <property type="protein sequence ID" value="KAI1863635.1"/>
    <property type="molecule type" value="Genomic_DNA"/>
</dbReference>
<dbReference type="InterPro" id="IPR035370">
    <property type="entry name" value="Nrap_D5"/>
</dbReference>
<feature type="domain" description="Nrap protein" evidence="7">
    <location>
        <begin position="269"/>
        <end position="410"/>
    </location>
</feature>
<feature type="domain" description="Nrap protein" evidence="6">
    <location>
        <begin position="135"/>
        <end position="266"/>
    </location>
</feature>
<dbReference type="Pfam" id="PF17404">
    <property type="entry name" value="Nrap_D3"/>
    <property type="match status" value="1"/>
</dbReference>
<comment type="caution">
    <text evidence="12">The sequence shown here is derived from an EMBL/GenBank/DDBJ whole genome shotgun (WGS) entry which is preliminary data.</text>
</comment>
<evidence type="ECO:0000313" key="12">
    <source>
        <dbReference type="EMBL" id="KAI1863635.1"/>
    </source>
</evidence>
<evidence type="ECO:0000259" key="8">
    <source>
        <dbReference type="Pfam" id="PF17404"/>
    </source>
</evidence>
<dbReference type="GO" id="GO:0006364">
    <property type="term" value="P:rRNA processing"/>
    <property type="evidence" value="ECO:0007669"/>
    <property type="project" value="UniProtKB-KW"/>
</dbReference>
<keyword evidence="4 5" id="KW-0539">Nucleus</keyword>
<keyword evidence="5" id="KW-0698">rRNA processing</keyword>
<dbReference type="GO" id="GO:0006409">
    <property type="term" value="P:tRNA export from nucleus"/>
    <property type="evidence" value="ECO:0007669"/>
    <property type="project" value="TreeGrafter"/>
</dbReference>
<evidence type="ECO:0000259" key="7">
    <source>
        <dbReference type="Pfam" id="PF17403"/>
    </source>
</evidence>
<dbReference type="InterPro" id="IPR035369">
    <property type="entry name" value="Nrap_D4"/>
</dbReference>
<evidence type="ECO:0000256" key="3">
    <source>
        <dbReference type="ARBA" id="ARBA00022884"/>
    </source>
</evidence>
<keyword evidence="3 5" id="KW-0694">RNA-binding</keyword>
<proteinExistence type="inferred from homology"/>